<organism evidence="1 2">
    <name type="scientific">Clostridium disporicum</name>
    <dbReference type="NCBI Taxonomy" id="84024"/>
    <lineage>
        <taxon>Bacteria</taxon>
        <taxon>Bacillati</taxon>
        <taxon>Bacillota</taxon>
        <taxon>Clostridia</taxon>
        <taxon>Eubacteriales</taxon>
        <taxon>Clostridiaceae</taxon>
        <taxon>Clostridium</taxon>
    </lineage>
</organism>
<dbReference type="Proteomes" id="UP000095594">
    <property type="component" value="Unassembled WGS sequence"/>
</dbReference>
<gene>
    <name evidence="1" type="ORF">ERS852471_00407</name>
</gene>
<protein>
    <submittedName>
        <fullName evidence="1">Uncharacterized protein</fullName>
    </submittedName>
</protein>
<sequence length="48" mass="5638">MNSKNNEEVICPICGEIMDKYPYAYDNNQYGKLYYKCDVCGHKEVKII</sequence>
<accession>A0A173ZAX9</accession>
<name>A0A173ZAX9_9CLOT</name>
<dbReference type="EMBL" id="CYZX01000002">
    <property type="protein sequence ID" value="CUN72345.1"/>
    <property type="molecule type" value="Genomic_DNA"/>
</dbReference>
<dbReference type="RefSeq" id="WP_172675728.1">
    <property type="nucleotide sequence ID" value="NZ_CABIXQ010000002.1"/>
</dbReference>
<proteinExistence type="predicted"/>
<reference evidence="1 2" key="1">
    <citation type="submission" date="2015-09" db="EMBL/GenBank/DDBJ databases">
        <authorList>
            <consortium name="Pathogen Informatics"/>
        </authorList>
    </citation>
    <scope>NUCLEOTIDE SEQUENCE [LARGE SCALE GENOMIC DNA]</scope>
    <source>
        <strain evidence="1 2">2789STDY5834856</strain>
    </source>
</reference>
<dbReference type="AlphaFoldDB" id="A0A173ZAX9"/>
<evidence type="ECO:0000313" key="1">
    <source>
        <dbReference type="EMBL" id="CUN72345.1"/>
    </source>
</evidence>
<evidence type="ECO:0000313" key="2">
    <source>
        <dbReference type="Proteomes" id="UP000095594"/>
    </source>
</evidence>